<evidence type="ECO:0000313" key="7">
    <source>
        <dbReference type="EMBL" id="GGK23496.1"/>
    </source>
</evidence>
<proteinExistence type="predicted"/>
<dbReference type="GO" id="GO:0051539">
    <property type="term" value="F:4 iron, 4 sulfur cluster binding"/>
    <property type="evidence" value="ECO:0007669"/>
    <property type="project" value="UniProtKB-KW"/>
</dbReference>
<evidence type="ECO:0000256" key="2">
    <source>
        <dbReference type="ARBA" id="ARBA00022723"/>
    </source>
</evidence>
<dbReference type="GO" id="GO:0008940">
    <property type="term" value="F:nitrate reductase activity"/>
    <property type="evidence" value="ECO:0007669"/>
    <property type="project" value="InterPro"/>
</dbReference>
<evidence type="ECO:0000256" key="4">
    <source>
        <dbReference type="ARBA" id="ARBA00023014"/>
    </source>
</evidence>
<dbReference type="InterPro" id="IPR027467">
    <property type="entry name" value="MopterinOxRdtase_cofactor_BS"/>
</dbReference>
<dbReference type="PROSITE" id="PS51669">
    <property type="entry name" value="4FE4S_MOW_BIS_MGD"/>
    <property type="match status" value="1"/>
</dbReference>
<dbReference type="InterPro" id="IPR006963">
    <property type="entry name" value="Mopterin_OxRdtase_4Fe-4S_dom"/>
</dbReference>
<evidence type="ECO:0000313" key="8">
    <source>
        <dbReference type="Proteomes" id="UP000662200"/>
    </source>
</evidence>
<reference evidence="7" key="1">
    <citation type="journal article" date="2014" name="Int. J. Syst. Evol. Microbiol.">
        <title>Complete genome sequence of Corynebacterium casei LMG S-19264T (=DSM 44701T), isolated from a smear-ripened cheese.</title>
        <authorList>
            <consortium name="US DOE Joint Genome Institute (JGI-PGF)"/>
            <person name="Walter F."/>
            <person name="Albersmeier A."/>
            <person name="Kalinowski J."/>
            <person name="Ruckert C."/>
        </authorList>
    </citation>
    <scope>NUCLEOTIDE SEQUENCE</scope>
    <source>
        <strain evidence="7">JCM 3091</strain>
    </source>
</reference>
<dbReference type="AlphaFoldDB" id="A0A8J3BNC7"/>
<dbReference type="RefSeq" id="WP_189113485.1">
    <property type="nucleotide sequence ID" value="NZ_BMQC01000004.1"/>
</dbReference>
<dbReference type="PANTHER" id="PTHR43105:SF2">
    <property type="entry name" value="RESPIRATORY NITRATE REDUCTASE 2 ALPHA CHAIN"/>
    <property type="match status" value="1"/>
</dbReference>
<dbReference type="GO" id="GO:0016020">
    <property type="term" value="C:membrane"/>
    <property type="evidence" value="ECO:0007669"/>
    <property type="project" value="TreeGrafter"/>
</dbReference>
<feature type="compositionally biased region" description="Basic and acidic residues" evidence="5">
    <location>
        <begin position="37"/>
        <end position="56"/>
    </location>
</feature>
<dbReference type="PANTHER" id="PTHR43105">
    <property type="entry name" value="RESPIRATORY NITRATE REDUCTASE"/>
    <property type="match status" value="1"/>
</dbReference>
<dbReference type="SMART" id="SM00926">
    <property type="entry name" value="Molybdop_Fe4S4"/>
    <property type="match status" value="1"/>
</dbReference>
<sequence length="1228" mass="130626">MTVAAERAGRALLAVGGLLRRAHVSPDRHRLHRVGGRRADDAYRDHPDRDHLDRDGAAPATVVRTTHGVDCTGSCAWAVHVRDGIITWEQPDSDYPAAGPDRPDHEPRGCPRGAAFAWYSYSPTRIRYPYARAALVRPYREARARLGDPVAAWAELQADPGRRAAYQAARGRGALVRIDWAEAEELIAAAHVHTIAAHGPDRIVGYSPAPAASMVSHAVGARFLSLLGGVLLSASDSRGDQPVAAPQVYGDRPDPPESADWWDATYVLLWGADPFVTRTPDAHFLAEARYRGQKVVAVTPGHADSVTGADEWLSVRPGTDAALAMAMGHVVLREFFVDRPTPRFDDYVRRYTDLPYLVALEPTGDGAFTPGRFLTAADLDGGGDLHTRFRPLVWDGERDAAAAPAGSLGDRFTDEPGSWHLDPGGTPPRLSCAGGEPTEVALARFDTGAPGTLRRGVPAVVVAGRLATTVFDLMLAQYGVGRPGLPGDWPAGYADARTPYTPAWQEPLTGVPAAVAARVAREFAANAAASGGRSMILTGGGTQRWFHGDTIARATLALTMLTGCQGVNGGGWAYYGGQQRCRTGTGWAHLAFGLDWARPARQANGTAFWYLHADQWRYDRHDAGALASPLGAGRLAGRHTADLLAQAVRLGWLPDAPTFDRNPLDVADEALAADPADPAGYVARALTAGTLRFAGTDPDAPGNWPRILTVWRGNPLGAEPIGEAYVLRHLLGTDAAPRAAEAAAAQRPRDVAWHADAPRGKLDLLVAMDFRATSTTLHADVVLPAATWYEKHDLNTTDLHPFVHALTAAVPPPWQCRTDVAAFHGIARAFSALAATRLGVRRDLVAAPLHRDSPDCLATPGGRVRDWQGGRVRAVPGLTLPAFTVVTRDYGAVAAQLAALGPLLDTHGTTTGGVTVDVTPEIDLLRARNGAVAAGPAAGRPRLDTDAACAEAVLALSGATNGRIAAAGYAALEQRTGRRLADLADPAAAIRFADVQARSVPALATFESAGGGPGRVYAPFTTHVERHTPWPTLTGRQHFFLDHDWLTELGEQLPIYRPPLDLHLLRGEPPLGAGGEGELTVRYLTPRSPWSVRSTGHDLPALTQLSGGWPTLWLAAADAARIGVADGDWVEAVNRHGVLVARAAVTGRLPPGSVYAPAGQERTAGAPRAQVSGRRGAAPESPTRLMLKPTHFVGGYAQLAYGFDYLGPTAAPADEIAVVRRRPQRVEY</sequence>
<organism evidence="7 8">
    <name type="scientific">Pilimelia terevasa</name>
    <dbReference type="NCBI Taxonomy" id="53372"/>
    <lineage>
        <taxon>Bacteria</taxon>
        <taxon>Bacillati</taxon>
        <taxon>Actinomycetota</taxon>
        <taxon>Actinomycetes</taxon>
        <taxon>Micromonosporales</taxon>
        <taxon>Micromonosporaceae</taxon>
        <taxon>Pilimelia</taxon>
    </lineage>
</organism>
<protein>
    <submittedName>
        <fullName evidence="7">Nitrate reductase subunit alpha</fullName>
    </submittedName>
</protein>
<dbReference type="InterPro" id="IPR006655">
    <property type="entry name" value="Mopterin_OxRdtase_prok_CS"/>
</dbReference>
<dbReference type="PROSITE" id="PS00490">
    <property type="entry name" value="MOLYBDOPTERIN_PROK_2"/>
    <property type="match status" value="1"/>
</dbReference>
<dbReference type="InterPro" id="IPR006656">
    <property type="entry name" value="Mopterin_OxRdtase"/>
</dbReference>
<dbReference type="Proteomes" id="UP000662200">
    <property type="component" value="Unassembled WGS sequence"/>
</dbReference>
<dbReference type="NCBIfam" id="TIGR01580">
    <property type="entry name" value="narG"/>
    <property type="match status" value="1"/>
</dbReference>
<dbReference type="Gene3D" id="3.40.50.12440">
    <property type="match status" value="1"/>
</dbReference>
<dbReference type="EMBL" id="BMQC01000004">
    <property type="protein sequence ID" value="GGK23496.1"/>
    <property type="molecule type" value="Genomic_DNA"/>
</dbReference>
<keyword evidence="8" id="KW-1185">Reference proteome</keyword>
<keyword evidence="1" id="KW-0004">4Fe-4S</keyword>
<dbReference type="SUPFAM" id="SSF50692">
    <property type="entry name" value="ADC-like"/>
    <property type="match status" value="1"/>
</dbReference>
<dbReference type="InterPro" id="IPR006468">
    <property type="entry name" value="NarG"/>
</dbReference>
<dbReference type="GO" id="GO:0009325">
    <property type="term" value="C:nitrate reductase complex"/>
    <property type="evidence" value="ECO:0007669"/>
    <property type="project" value="InterPro"/>
</dbReference>
<dbReference type="SUPFAM" id="SSF53706">
    <property type="entry name" value="Formate dehydrogenase/DMSO reductase, domains 1-3"/>
    <property type="match status" value="1"/>
</dbReference>
<evidence type="ECO:0000256" key="3">
    <source>
        <dbReference type="ARBA" id="ARBA00023004"/>
    </source>
</evidence>
<dbReference type="GO" id="GO:0043546">
    <property type="term" value="F:molybdopterin cofactor binding"/>
    <property type="evidence" value="ECO:0007669"/>
    <property type="project" value="InterPro"/>
</dbReference>
<evidence type="ECO:0000259" key="6">
    <source>
        <dbReference type="PROSITE" id="PS51669"/>
    </source>
</evidence>
<dbReference type="InterPro" id="IPR006657">
    <property type="entry name" value="MoPterin_dinucl-bd_dom"/>
</dbReference>
<keyword evidence="3" id="KW-0408">Iron</keyword>
<dbReference type="InterPro" id="IPR009010">
    <property type="entry name" value="Asp_de-COase-like_dom_sf"/>
</dbReference>
<name>A0A8J3BNC7_9ACTN</name>
<dbReference type="InterPro" id="IPR050123">
    <property type="entry name" value="Prok_molybdopt-oxidoreductase"/>
</dbReference>
<accession>A0A8J3BNC7</accession>
<gene>
    <name evidence="7" type="ORF">GCM10010124_14970</name>
</gene>
<comment type="caution">
    <text evidence="7">The sequence shown here is derived from an EMBL/GenBank/DDBJ whole genome shotgun (WGS) entry which is preliminary data.</text>
</comment>
<dbReference type="PROSITE" id="PS00551">
    <property type="entry name" value="MOLYBDOPTERIN_PROK_1"/>
    <property type="match status" value="1"/>
</dbReference>
<keyword evidence="2" id="KW-0479">Metal-binding</keyword>
<reference evidence="7" key="2">
    <citation type="submission" date="2020-09" db="EMBL/GenBank/DDBJ databases">
        <authorList>
            <person name="Sun Q."/>
            <person name="Ohkuma M."/>
        </authorList>
    </citation>
    <scope>NUCLEOTIDE SEQUENCE</scope>
    <source>
        <strain evidence="7">JCM 3091</strain>
    </source>
</reference>
<evidence type="ECO:0000256" key="5">
    <source>
        <dbReference type="SAM" id="MobiDB-lite"/>
    </source>
</evidence>
<feature type="domain" description="4Fe-4S Mo/W bis-MGD-type" evidence="6">
    <location>
        <begin position="60"/>
        <end position="124"/>
    </location>
</feature>
<dbReference type="Pfam" id="PF00384">
    <property type="entry name" value="Molybdopterin"/>
    <property type="match status" value="1"/>
</dbReference>
<dbReference type="GO" id="GO:0046872">
    <property type="term" value="F:metal ion binding"/>
    <property type="evidence" value="ECO:0007669"/>
    <property type="project" value="UniProtKB-KW"/>
</dbReference>
<dbReference type="GO" id="GO:0042126">
    <property type="term" value="P:nitrate metabolic process"/>
    <property type="evidence" value="ECO:0007669"/>
    <property type="project" value="InterPro"/>
</dbReference>
<keyword evidence="4" id="KW-0411">Iron-sulfur</keyword>
<feature type="region of interest" description="Disordered" evidence="5">
    <location>
        <begin position="29"/>
        <end position="56"/>
    </location>
</feature>
<feature type="region of interest" description="Disordered" evidence="5">
    <location>
        <begin position="1151"/>
        <end position="1182"/>
    </location>
</feature>
<dbReference type="Pfam" id="PF01568">
    <property type="entry name" value="Molydop_binding"/>
    <property type="match status" value="1"/>
</dbReference>
<evidence type="ECO:0000256" key="1">
    <source>
        <dbReference type="ARBA" id="ARBA00022485"/>
    </source>
</evidence>